<accession>E1QTE0</accession>
<dbReference type="HOGENOM" id="CLU_2419864_0_0_2"/>
<gene>
    <name evidence="1" type="ordered locus">Vdis_1551</name>
</gene>
<dbReference type="STRING" id="572478.Vdis_1551"/>
<organism evidence="1 2">
    <name type="scientific">Vulcanisaeta distributa (strain DSM 14429 / JCM 11212 / NBRC 100878 / IC-017)</name>
    <dbReference type="NCBI Taxonomy" id="572478"/>
    <lineage>
        <taxon>Archaea</taxon>
        <taxon>Thermoproteota</taxon>
        <taxon>Thermoprotei</taxon>
        <taxon>Thermoproteales</taxon>
        <taxon>Thermoproteaceae</taxon>
        <taxon>Vulcanisaeta</taxon>
    </lineage>
</organism>
<evidence type="ECO:0000313" key="2">
    <source>
        <dbReference type="Proteomes" id="UP000006681"/>
    </source>
</evidence>
<dbReference type="Proteomes" id="UP000006681">
    <property type="component" value="Chromosome"/>
</dbReference>
<dbReference type="RefSeq" id="WP_013336658.1">
    <property type="nucleotide sequence ID" value="NC_014537.1"/>
</dbReference>
<dbReference type="eggNOG" id="arCOG08091">
    <property type="taxonomic scope" value="Archaea"/>
</dbReference>
<reference evidence="1 2" key="1">
    <citation type="journal article" date="2010" name="Stand. Genomic Sci.">
        <title>Complete genome sequence of Vulcanisaeta distributa type strain (IC-017).</title>
        <authorList>
            <person name="Mavromatis K."/>
            <person name="Sikorski J."/>
            <person name="Pabst E."/>
            <person name="Teshima H."/>
            <person name="Lapidus A."/>
            <person name="Lucas S."/>
            <person name="Nolan M."/>
            <person name="Glavina Del Rio T."/>
            <person name="Cheng J.F."/>
            <person name="Bruce D."/>
            <person name="Goodwin L."/>
            <person name="Pitluck S."/>
            <person name="Liolios K."/>
            <person name="Ivanova N."/>
            <person name="Mikhailova N."/>
            <person name="Pati A."/>
            <person name="Chen A."/>
            <person name="Palaniappan K."/>
            <person name="Land M."/>
            <person name="Hauser L."/>
            <person name="Chang Y.J."/>
            <person name="Jeffries C.D."/>
            <person name="Rohde M."/>
            <person name="Spring S."/>
            <person name="Goker M."/>
            <person name="Wirth R."/>
            <person name="Woyke T."/>
            <person name="Bristow J."/>
            <person name="Eisen J.A."/>
            <person name="Markowitz V."/>
            <person name="Hugenholtz P."/>
            <person name="Klenk H.P."/>
            <person name="Kyrpides N.C."/>
        </authorList>
    </citation>
    <scope>NUCLEOTIDE SEQUENCE [LARGE SCALE GENOMIC DNA]</scope>
    <source>
        <strain evidence="2">DSM 14429 / JCM 11212 / NBRC 100878 / IC-017</strain>
    </source>
</reference>
<dbReference type="OrthoDB" id="41219at2157"/>
<proteinExistence type="predicted"/>
<sequence>MSISLGNPGGVAQGLGNYPYPTPPPIQVSIDREFGNVLIILSDRSPVKSEEGLALITVGIDEEGRLVYISIEPEDKDLARFISRVRVGPAV</sequence>
<dbReference type="AlphaFoldDB" id="E1QTE0"/>
<dbReference type="KEGG" id="vdi:Vdis_1551"/>
<dbReference type="EMBL" id="CP002100">
    <property type="protein sequence ID" value="ADN50933.1"/>
    <property type="molecule type" value="Genomic_DNA"/>
</dbReference>
<keyword evidence="2" id="KW-1185">Reference proteome</keyword>
<dbReference type="GeneID" id="9752488"/>
<evidence type="ECO:0000313" key="1">
    <source>
        <dbReference type="EMBL" id="ADN50933.1"/>
    </source>
</evidence>
<protein>
    <submittedName>
        <fullName evidence="1">Uncharacterized protein</fullName>
    </submittedName>
</protein>
<name>E1QTE0_VULDI</name>
<reference evidence="2" key="2">
    <citation type="journal article" date="2010" name="Stand. Genomic Sci.">
        <title>Complete genome sequence of Vulcanisaeta distributa type strain (IC-017T).</title>
        <authorList>
            <person name="Mavromatis K."/>
            <person name="Sikorski J."/>
            <person name="Pabst E."/>
            <person name="Teshima H."/>
            <person name="Lapidus A."/>
            <person name="Lucas S."/>
            <person name="Nolan M."/>
            <person name="Glavina Del Rio T."/>
            <person name="Cheng J."/>
            <person name="Bruce D."/>
            <person name="Goodwin L."/>
            <person name="Pitluck S."/>
            <person name="Liolios K."/>
            <person name="Ivanova N."/>
            <person name="Mikhailova N."/>
            <person name="Pati A."/>
            <person name="Chen A."/>
            <person name="Palaniappan K."/>
            <person name="Land M."/>
            <person name="Hauser L."/>
            <person name="Chang Y."/>
            <person name="Jeffries C."/>
            <person name="Rohde M."/>
            <person name="Spring S."/>
            <person name="Goker M."/>
            <person name="Wirth R."/>
            <person name="Woyke T."/>
            <person name="Bristow J."/>
            <person name="Eisen J."/>
            <person name="Markowitz V."/>
            <person name="Hugenholtz P."/>
            <person name="Klenk H."/>
            <person name="Kyrpides N."/>
        </authorList>
    </citation>
    <scope>NUCLEOTIDE SEQUENCE [LARGE SCALE GENOMIC DNA]</scope>
    <source>
        <strain evidence="2">DSM 14429 / JCM 11212 / NBRC 100878 / IC-017</strain>
    </source>
</reference>